<dbReference type="Gene3D" id="1.20.1260.10">
    <property type="match status" value="1"/>
</dbReference>
<name>A0A5D0HFC9_9FLAO</name>
<gene>
    <name evidence="1" type="ORF">FUA24_22215</name>
</gene>
<sequence length="152" mass="17783">MKNVTHIVEKLNDLLILSEEVENTYVKVSEKLKFTDNIAYSKKIGAERGKFVQFLKKELDKIDKGGETTLALKRRNHLIRTNYKKYFKIGNDLDFLEKVYEMEVLSVNKYDDLLSQINLPLTLCRMLLKQRDSIQARLHVIERGEPIMASSY</sequence>
<evidence type="ECO:0000313" key="1">
    <source>
        <dbReference type="EMBL" id="TYA70006.1"/>
    </source>
</evidence>
<dbReference type="OrthoDB" id="282393at2"/>
<reference evidence="1 2" key="1">
    <citation type="submission" date="2019-08" db="EMBL/GenBank/DDBJ databases">
        <title>Seonamhaeicola sediminis sp. nov., isolated from marine sediment.</title>
        <authorList>
            <person name="Cao W.R."/>
        </authorList>
    </citation>
    <scope>NUCLEOTIDE SEQUENCE [LARGE SCALE GENOMIC DNA]</scope>
    <source>
        <strain evidence="1 2">B011</strain>
    </source>
</reference>
<evidence type="ECO:0000313" key="2">
    <source>
        <dbReference type="Proteomes" id="UP000323930"/>
    </source>
</evidence>
<accession>A0A5D0HFC9</accession>
<dbReference type="AlphaFoldDB" id="A0A5D0HFC9"/>
<dbReference type="InterPro" id="IPR012347">
    <property type="entry name" value="Ferritin-like"/>
</dbReference>
<comment type="caution">
    <text evidence="1">The sequence shown here is derived from an EMBL/GenBank/DDBJ whole genome shotgun (WGS) entry which is preliminary data.</text>
</comment>
<organism evidence="1 2">
    <name type="scientific">Seonamhaeicola marinus</name>
    <dbReference type="NCBI Taxonomy" id="1912246"/>
    <lineage>
        <taxon>Bacteria</taxon>
        <taxon>Pseudomonadati</taxon>
        <taxon>Bacteroidota</taxon>
        <taxon>Flavobacteriia</taxon>
        <taxon>Flavobacteriales</taxon>
        <taxon>Flavobacteriaceae</taxon>
    </lineage>
</organism>
<protein>
    <recommendedName>
        <fullName evidence="3">DUF2383 domain-containing protein</fullName>
    </recommendedName>
</protein>
<dbReference type="RefSeq" id="WP_148545309.1">
    <property type="nucleotide sequence ID" value="NZ_VSDQ01000729.1"/>
</dbReference>
<dbReference type="Proteomes" id="UP000323930">
    <property type="component" value="Unassembled WGS sequence"/>
</dbReference>
<proteinExistence type="predicted"/>
<keyword evidence="2" id="KW-1185">Reference proteome</keyword>
<dbReference type="EMBL" id="VSDQ01000729">
    <property type="protein sequence ID" value="TYA70006.1"/>
    <property type="molecule type" value="Genomic_DNA"/>
</dbReference>
<evidence type="ECO:0008006" key="3">
    <source>
        <dbReference type="Google" id="ProtNLM"/>
    </source>
</evidence>